<dbReference type="CDD" id="cd03454">
    <property type="entry name" value="YdeM"/>
    <property type="match status" value="1"/>
</dbReference>
<dbReference type="InterPro" id="IPR029069">
    <property type="entry name" value="HotDog_dom_sf"/>
</dbReference>
<dbReference type="InterPro" id="IPR052342">
    <property type="entry name" value="MCH/BMMD"/>
</dbReference>
<dbReference type="AlphaFoldDB" id="A0A7H0LD84"/>
<accession>A0A7H0LD84</accession>
<dbReference type="PANTHER" id="PTHR43664">
    <property type="entry name" value="MONOAMINE OXIDASE-RELATED"/>
    <property type="match status" value="1"/>
</dbReference>
<dbReference type="EMBL" id="CP061038">
    <property type="protein sequence ID" value="QNQ07637.1"/>
    <property type="molecule type" value="Genomic_DNA"/>
</dbReference>
<protein>
    <submittedName>
        <fullName evidence="2">MaoC family dehydratase</fullName>
    </submittedName>
</protein>
<gene>
    <name evidence="2" type="ORF">H3Z74_12450</name>
</gene>
<dbReference type="KEGG" id="spap:H3Z74_12450"/>
<dbReference type="RefSeq" id="WP_187759986.1">
    <property type="nucleotide sequence ID" value="NZ_CP061038.1"/>
</dbReference>
<dbReference type="Gene3D" id="3.10.129.10">
    <property type="entry name" value="Hotdog Thioesterase"/>
    <property type="match status" value="1"/>
</dbReference>
<dbReference type="Proteomes" id="UP000516148">
    <property type="component" value="Chromosome"/>
</dbReference>
<dbReference type="InterPro" id="IPR002539">
    <property type="entry name" value="MaoC-like_dom"/>
</dbReference>
<dbReference type="PANTHER" id="PTHR43664:SF1">
    <property type="entry name" value="BETA-METHYLMALYL-COA DEHYDRATASE"/>
    <property type="match status" value="1"/>
</dbReference>
<evidence type="ECO:0000313" key="2">
    <source>
        <dbReference type="EMBL" id="QNQ07637.1"/>
    </source>
</evidence>
<dbReference type="SUPFAM" id="SSF54637">
    <property type="entry name" value="Thioesterase/thiol ester dehydrase-isomerase"/>
    <property type="match status" value="1"/>
</dbReference>
<name>A0A7H0LD84_9SPHN</name>
<keyword evidence="3" id="KW-1185">Reference proteome</keyword>
<evidence type="ECO:0000259" key="1">
    <source>
        <dbReference type="Pfam" id="PF01575"/>
    </source>
</evidence>
<reference evidence="2 3" key="1">
    <citation type="submission" date="2020-09" db="EMBL/GenBank/DDBJ databases">
        <title>Sphingomonas sp., a new species isolated from pork steak.</title>
        <authorList>
            <person name="Heidler von Heilborn D."/>
        </authorList>
    </citation>
    <scope>NUCLEOTIDE SEQUENCE [LARGE SCALE GENOMIC DNA]</scope>
    <source>
        <strain evidence="3">S8-3T</strain>
    </source>
</reference>
<organism evidence="2 3">
    <name type="scientific">Sphingomonas alpina</name>
    <dbReference type="NCBI Taxonomy" id="653931"/>
    <lineage>
        <taxon>Bacteria</taxon>
        <taxon>Pseudomonadati</taxon>
        <taxon>Pseudomonadota</taxon>
        <taxon>Alphaproteobacteria</taxon>
        <taxon>Sphingomonadales</taxon>
        <taxon>Sphingomonadaceae</taxon>
        <taxon>Sphingomonas</taxon>
    </lineage>
</organism>
<sequence length="154" mass="16703">MPNPDLALDDLAVGDSWSGGPITVTEADIIRFAREFDPQPMHTDPDVAAQGRFGGLIASGWHVASLVMRDFVDTAPFGATPMLGLRVDELQWLHPVRPGDILQIRREIVAIARSRSKPDRGTISMKMTVTNQDGAVVLSFLNLIQMPARSDAGA</sequence>
<dbReference type="Pfam" id="PF01575">
    <property type="entry name" value="MaoC_dehydratas"/>
    <property type="match status" value="1"/>
</dbReference>
<proteinExistence type="predicted"/>
<feature type="domain" description="MaoC-like" evidence="1">
    <location>
        <begin position="21"/>
        <end position="125"/>
    </location>
</feature>
<evidence type="ECO:0000313" key="3">
    <source>
        <dbReference type="Proteomes" id="UP000516148"/>
    </source>
</evidence>